<accession>A0A101JR08</accession>
<protein>
    <submittedName>
        <fullName evidence="1">Uncharacterized protein</fullName>
    </submittedName>
</protein>
<sequence length="83" mass="8417">MVFGMTVMTIEAIGGSTRSATWRWRAGVTAVAAALAVTTVFGPAAPAVTRLGASEAIGFAVDSMTGSVMLTGAADQIRRTKAV</sequence>
<name>A0A101JR08_9ACTN</name>
<gene>
    <name evidence="1" type="ORF">ADL15_21755</name>
</gene>
<keyword evidence="2" id="KW-1185">Reference proteome</keyword>
<evidence type="ECO:0000313" key="1">
    <source>
        <dbReference type="EMBL" id="KUL31505.1"/>
    </source>
</evidence>
<comment type="caution">
    <text evidence="1">The sequence shown here is derived from an EMBL/GenBank/DDBJ whole genome shotgun (WGS) entry which is preliminary data.</text>
</comment>
<organism evidence="1 2">
    <name type="scientific">Actinoplanes awajinensis subsp. mycoplanecinus</name>
    <dbReference type="NCBI Taxonomy" id="135947"/>
    <lineage>
        <taxon>Bacteria</taxon>
        <taxon>Bacillati</taxon>
        <taxon>Actinomycetota</taxon>
        <taxon>Actinomycetes</taxon>
        <taxon>Micromonosporales</taxon>
        <taxon>Micromonosporaceae</taxon>
        <taxon>Actinoplanes</taxon>
    </lineage>
</organism>
<dbReference type="Proteomes" id="UP000053244">
    <property type="component" value="Unassembled WGS sequence"/>
</dbReference>
<reference evidence="1 2" key="1">
    <citation type="submission" date="2015-10" db="EMBL/GenBank/DDBJ databases">
        <authorList>
            <person name="Gilbert D.G."/>
        </authorList>
    </citation>
    <scope>NUCLEOTIDE SEQUENCE [LARGE SCALE GENOMIC DNA]</scope>
    <source>
        <strain evidence="1 2">NRRL B-16712</strain>
    </source>
</reference>
<proteinExistence type="predicted"/>
<dbReference type="EMBL" id="LLZH01000211">
    <property type="protein sequence ID" value="KUL31505.1"/>
    <property type="molecule type" value="Genomic_DNA"/>
</dbReference>
<dbReference type="AlphaFoldDB" id="A0A101JR08"/>
<evidence type="ECO:0000313" key="2">
    <source>
        <dbReference type="Proteomes" id="UP000053244"/>
    </source>
</evidence>